<dbReference type="OrthoDB" id="5946976at2759"/>
<dbReference type="PANTHER" id="PTHR46825">
    <property type="entry name" value="D-ALANYL-D-ALANINE-CARBOXYPEPTIDASE/ENDOPEPTIDASE AMPH"/>
    <property type="match status" value="1"/>
</dbReference>
<dbReference type="EMBL" id="KZ559196">
    <property type="protein sequence ID" value="PLB33739.1"/>
    <property type="molecule type" value="Genomic_DNA"/>
</dbReference>
<dbReference type="AlphaFoldDB" id="A0A2I2EZE4"/>
<dbReference type="PANTHER" id="PTHR46825:SF9">
    <property type="entry name" value="BETA-LACTAMASE-RELATED DOMAIN-CONTAINING PROTEIN"/>
    <property type="match status" value="1"/>
</dbReference>
<dbReference type="Gene3D" id="3.40.710.10">
    <property type="entry name" value="DD-peptidase/beta-lactamase superfamily"/>
    <property type="match status" value="1"/>
</dbReference>
<feature type="domain" description="Beta-lactamase-related" evidence="2">
    <location>
        <begin position="14"/>
        <end position="388"/>
    </location>
</feature>
<proteinExistence type="inferred from homology"/>
<dbReference type="STRING" id="41067.A0A2I2EZE4"/>
<keyword evidence="4" id="KW-1185">Reference proteome</keyword>
<evidence type="ECO:0000259" key="2">
    <source>
        <dbReference type="Pfam" id="PF00144"/>
    </source>
</evidence>
<protein>
    <submittedName>
        <fullName evidence="3">Beta-lactamase/transpeptidase-like protein</fullName>
    </submittedName>
</protein>
<dbReference type="Gene3D" id="2.40.128.600">
    <property type="match status" value="1"/>
</dbReference>
<comment type="similarity">
    <text evidence="1">Belongs to the peptidase S12 family.</text>
</comment>
<sequence length="481" mass="54163">MAHAIGTDPFDSGFNALVEDQMARWKIPGISICVVDGHNNYFNQYGFARLPDKPMRAHSLFPTSGTTKSFTAAIMATVIDDPKKVRDDPSKVLGPVQWNTPIATRIPSHFVLSDEHATTVTTIEDALSHRSGLPNLQLAEALRHPALIIEDLVRLLRHMPLAPDPDHRRFEYSNESYQVISHLLQRVTEKPLGDLLRKNIWSPLIMDSTYFSVNEVKIGQNPVDRLVQGYTWNERSRQYIAEDYRYCAATSGAGAVVSSATDYAKWLRCLLFETAPLSPAVHRTIKFPRIIVERGTAFDHFLTPEQPYHLYTLGWFLDSYRGMVLCAFLLDRRLGVADPADSMIRSVEHAMREAGLAAPNHWARVQRRLPPSLPLDNYAGTYQHPGFGKITLAAQNGILHSDLTDRICQSLIRLNHLSGEYFIAKQVMLSGLWASFDSPLVEFEVGLEGIAERMAIHAPTFPGKKVWFARVEEGPCRDHHC</sequence>
<gene>
    <name evidence="3" type="ORF">BDW47DRAFT_134904</name>
</gene>
<evidence type="ECO:0000313" key="4">
    <source>
        <dbReference type="Proteomes" id="UP000234585"/>
    </source>
</evidence>
<dbReference type="SUPFAM" id="SSF56601">
    <property type="entry name" value="beta-lactamase/transpeptidase-like"/>
    <property type="match status" value="1"/>
</dbReference>
<dbReference type="GeneID" id="36525352"/>
<name>A0A2I2EZE4_ASPCN</name>
<evidence type="ECO:0000256" key="1">
    <source>
        <dbReference type="ARBA" id="ARBA00038215"/>
    </source>
</evidence>
<reference evidence="3 4" key="1">
    <citation type="submission" date="2017-12" db="EMBL/GenBank/DDBJ databases">
        <authorList>
            <consortium name="DOE Joint Genome Institute"/>
            <person name="Haridas S."/>
            <person name="Kjaerbolling I."/>
            <person name="Vesth T.C."/>
            <person name="Frisvad J.C."/>
            <person name="Nybo J.L."/>
            <person name="Theobald S."/>
            <person name="Kuo A."/>
            <person name="Bowyer P."/>
            <person name="Matsuda Y."/>
            <person name="Mondo S."/>
            <person name="Lyhne E.K."/>
            <person name="Kogle M.E."/>
            <person name="Clum A."/>
            <person name="Lipzen A."/>
            <person name="Salamov A."/>
            <person name="Ngan C.Y."/>
            <person name="Daum C."/>
            <person name="Chiniquy J."/>
            <person name="Barry K."/>
            <person name="LaButti K."/>
            <person name="Simmons B.A."/>
            <person name="Magnuson J.K."/>
            <person name="Mortensen U.H."/>
            <person name="Larsen T.O."/>
            <person name="Grigoriev I.V."/>
            <person name="Baker S.E."/>
            <person name="Andersen M.R."/>
            <person name="Nordberg H.P."/>
            <person name="Cantor M.N."/>
            <person name="Hua S.X."/>
        </authorList>
    </citation>
    <scope>NUCLEOTIDE SEQUENCE [LARGE SCALE GENOMIC DNA]</scope>
    <source>
        <strain evidence="3 4">CBS 102.13</strain>
    </source>
</reference>
<dbReference type="Proteomes" id="UP000234585">
    <property type="component" value="Unassembled WGS sequence"/>
</dbReference>
<dbReference type="InterPro" id="IPR012338">
    <property type="entry name" value="Beta-lactam/transpept-like"/>
</dbReference>
<dbReference type="RefSeq" id="XP_024667751.1">
    <property type="nucleotide sequence ID" value="XM_024818192.1"/>
</dbReference>
<accession>A0A2I2EZE4</accession>
<dbReference type="InterPro" id="IPR050491">
    <property type="entry name" value="AmpC-like"/>
</dbReference>
<evidence type="ECO:0000313" key="3">
    <source>
        <dbReference type="EMBL" id="PLB33739.1"/>
    </source>
</evidence>
<organism evidence="3 4">
    <name type="scientific">Aspergillus candidus</name>
    <dbReference type="NCBI Taxonomy" id="41067"/>
    <lineage>
        <taxon>Eukaryota</taxon>
        <taxon>Fungi</taxon>
        <taxon>Dikarya</taxon>
        <taxon>Ascomycota</taxon>
        <taxon>Pezizomycotina</taxon>
        <taxon>Eurotiomycetes</taxon>
        <taxon>Eurotiomycetidae</taxon>
        <taxon>Eurotiales</taxon>
        <taxon>Aspergillaceae</taxon>
        <taxon>Aspergillus</taxon>
        <taxon>Aspergillus subgen. Circumdati</taxon>
    </lineage>
</organism>
<dbReference type="InterPro" id="IPR001466">
    <property type="entry name" value="Beta-lactam-related"/>
</dbReference>
<dbReference type="Pfam" id="PF00144">
    <property type="entry name" value="Beta-lactamase"/>
    <property type="match status" value="1"/>
</dbReference>